<evidence type="ECO:0000256" key="26">
    <source>
        <dbReference type="SAM" id="Phobius"/>
    </source>
</evidence>
<proteinExistence type="inferred from homology"/>
<dbReference type="WBParaSite" id="HPLM_0001405001-mRNA-1">
    <property type="protein sequence ID" value="HPLM_0001405001-mRNA-1"/>
    <property type="gene ID" value="HPLM_0001405001"/>
</dbReference>
<dbReference type="GO" id="GO:0008320">
    <property type="term" value="F:protein transmembrane transporter activity"/>
    <property type="evidence" value="ECO:0007669"/>
    <property type="project" value="InterPro"/>
</dbReference>
<evidence type="ECO:0000256" key="3">
    <source>
        <dbReference type="ARBA" id="ARBA00008274"/>
    </source>
</evidence>
<keyword evidence="21 26" id="KW-0472">Membrane</keyword>
<evidence type="ECO:0000256" key="1">
    <source>
        <dbReference type="ARBA" id="ARBA00004514"/>
    </source>
</evidence>
<evidence type="ECO:0000256" key="19">
    <source>
        <dbReference type="ARBA" id="ARBA00023011"/>
    </source>
</evidence>
<keyword evidence="11" id="KW-0547">Nucleotide-binding</keyword>
<dbReference type="Proteomes" id="UP000268014">
    <property type="component" value="Unassembled WGS sequence"/>
</dbReference>
<dbReference type="Gene3D" id="1.20.5.820">
    <property type="entry name" value="Preprotein translocase SecE subunit"/>
    <property type="match status" value="1"/>
</dbReference>
<evidence type="ECO:0000313" key="27">
    <source>
        <dbReference type="EMBL" id="VDO51606.1"/>
    </source>
</evidence>
<dbReference type="GO" id="GO:0019287">
    <property type="term" value="P:isopentenyl diphosphate biosynthetic process, mevalonate pathway"/>
    <property type="evidence" value="ECO:0007669"/>
    <property type="project" value="UniProtKB-UniPathway"/>
</dbReference>
<dbReference type="AlphaFoldDB" id="A0A0N4WRD9"/>
<evidence type="ECO:0000256" key="16">
    <source>
        <dbReference type="ARBA" id="ARBA00022955"/>
    </source>
</evidence>
<dbReference type="GO" id="GO:0012505">
    <property type="term" value="C:endomembrane system"/>
    <property type="evidence" value="ECO:0007669"/>
    <property type="project" value="UniProtKB-SubCell"/>
</dbReference>
<evidence type="ECO:0000313" key="29">
    <source>
        <dbReference type="WBParaSite" id="HPLM_0001405001-mRNA-1"/>
    </source>
</evidence>
<reference evidence="29" key="1">
    <citation type="submission" date="2017-02" db="UniProtKB">
        <authorList>
            <consortium name="WormBaseParasite"/>
        </authorList>
    </citation>
    <scope>IDENTIFICATION</scope>
</reference>
<evidence type="ECO:0000256" key="4">
    <source>
        <dbReference type="ARBA" id="ARBA00012958"/>
    </source>
</evidence>
<dbReference type="EMBL" id="UZAF01018423">
    <property type="protein sequence ID" value="VDO51606.1"/>
    <property type="molecule type" value="Genomic_DNA"/>
</dbReference>
<evidence type="ECO:0000256" key="9">
    <source>
        <dbReference type="ARBA" id="ARBA00022679"/>
    </source>
</evidence>
<dbReference type="STRING" id="6290.A0A0N4WRD9"/>
<keyword evidence="16" id="KW-0752">Steroid biosynthesis</keyword>
<sequence>MDQFQALIEPGRQFAKDSIRLVKRCTKPDRKEYQKIAVATAIGFAIMGFIGFFSNIMVRAVVLFSGKRKSGKDYCSEKLKAALSPLKVSIHGVSHSLKALYAQDHGLNYSELVSDGPYKEIHRANMIRWGEGVRNAQPDYFCRVTIPPDCTDDVVIISDCRRPTDIEYFQSHYNTLKVRVTASDEERQRRGFVFVDGIDDMPSECALDDYPHDMIIVNDSSCDLDDQLSSVVQNIKRVL</sequence>
<dbReference type="GO" id="GO:0004631">
    <property type="term" value="F:phosphomevalonate kinase activity"/>
    <property type="evidence" value="ECO:0007669"/>
    <property type="project" value="UniProtKB-EC"/>
</dbReference>
<evidence type="ECO:0000256" key="12">
    <source>
        <dbReference type="ARBA" id="ARBA00022777"/>
    </source>
</evidence>
<dbReference type="GO" id="GO:0006605">
    <property type="term" value="P:protein targeting"/>
    <property type="evidence" value="ECO:0007669"/>
    <property type="project" value="InterPro"/>
</dbReference>
<name>A0A0N4WRD9_HAEPC</name>
<keyword evidence="19" id="KW-0756">Sterol biosynthesis</keyword>
<dbReference type="OrthoDB" id="2401875at2759"/>
<evidence type="ECO:0000256" key="25">
    <source>
        <dbReference type="ARBA" id="ARBA00037847"/>
    </source>
</evidence>
<keyword evidence="18" id="KW-0811">Translocation</keyword>
<dbReference type="UniPathway" id="UPA00057">
    <property type="reaction ID" value="UER00099"/>
</dbReference>
<evidence type="ECO:0000256" key="15">
    <source>
        <dbReference type="ARBA" id="ARBA00022927"/>
    </source>
</evidence>
<keyword evidence="5" id="KW-0813">Transport</keyword>
<evidence type="ECO:0000256" key="21">
    <source>
        <dbReference type="ARBA" id="ARBA00023136"/>
    </source>
</evidence>
<dbReference type="GO" id="GO:0006695">
    <property type="term" value="P:cholesterol biosynthetic process"/>
    <property type="evidence" value="ECO:0007669"/>
    <property type="project" value="UniProtKB-KW"/>
</dbReference>
<organism evidence="29">
    <name type="scientific">Haemonchus placei</name>
    <name type="common">Barber's pole worm</name>
    <dbReference type="NCBI Taxonomy" id="6290"/>
    <lineage>
        <taxon>Eukaryota</taxon>
        <taxon>Metazoa</taxon>
        <taxon>Ecdysozoa</taxon>
        <taxon>Nematoda</taxon>
        <taxon>Chromadorea</taxon>
        <taxon>Rhabditida</taxon>
        <taxon>Rhabditina</taxon>
        <taxon>Rhabditomorpha</taxon>
        <taxon>Strongyloidea</taxon>
        <taxon>Trichostrongylidae</taxon>
        <taxon>Haemonchus</taxon>
    </lineage>
</organism>
<keyword evidence="12" id="KW-0418">Kinase</keyword>
<dbReference type="InterPro" id="IPR001901">
    <property type="entry name" value="Translocase_SecE/Sec61-g"/>
</dbReference>
<dbReference type="Pfam" id="PF00584">
    <property type="entry name" value="SecE"/>
    <property type="match status" value="1"/>
</dbReference>
<keyword evidence="15" id="KW-0653">Protein transport</keyword>
<dbReference type="PROSITE" id="PS01067">
    <property type="entry name" value="SECE_SEC61G"/>
    <property type="match status" value="1"/>
</dbReference>
<dbReference type="GO" id="GO:0005829">
    <property type="term" value="C:cytosol"/>
    <property type="evidence" value="ECO:0007669"/>
    <property type="project" value="UniProtKB-SubCell"/>
</dbReference>
<keyword evidence="6" id="KW-0963">Cytoplasm</keyword>
<evidence type="ECO:0000256" key="6">
    <source>
        <dbReference type="ARBA" id="ARBA00022490"/>
    </source>
</evidence>
<comment type="pathway">
    <text evidence="2">Isoprenoid biosynthesis; isopentenyl diphosphate biosynthesis via mevalonate pathway; isopentenyl diphosphate from (R)-mevalonate: step 2/3.</text>
</comment>
<evidence type="ECO:0000256" key="20">
    <source>
        <dbReference type="ARBA" id="ARBA00023098"/>
    </source>
</evidence>
<evidence type="ECO:0000256" key="24">
    <source>
        <dbReference type="ARBA" id="ARBA00034549"/>
    </source>
</evidence>
<evidence type="ECO:0000256" key="14">
    <source>
        <dbReference type="ARBA" id="ARBA00022840"/>
    </source>
</evidence>
<comment type="similarity">
    <text evidence="3">Belongs to the SecE/SEC61-gamma family.</text>
</comment>
<keyword evidence="17 26" id="KW-1133">Transmembrane helix</keyword>
<evidence type="ECO:0000256" key="23">
    <source>
        <dbReference type="ARBA" id="ARBA00023221"/>
    </source>
</evidence>
<keyword evidence="8" id="KW-0153">Cholesterol metabolism</keyword>
<dbReference type="GO" id="GO:0006886">
    <property type="term" value="P:intracellular protein transport"/>
    <property type="evidence" value="ECO:0007669"/>
    <property type="project" value="InterPro"/>
</dbReference>
<dbReference type="InterPro" id="IPR008158">
    <property type="entry name" value="Translocase_Sec61-g"/>
</dbReference>
<evidence type="ECO:0000256" key="10">
    <source>
        <dbReference type="ARBA" id="ARBA00022692"/>
    </source>
</evidence>
<reference evidence="27 28" key="2">
    <citation type="submission" date="2018-11" db="EMBL/GenBank/DDBJ databases">
        <authorList>
            <consortium name="Pathogen Informatics"/>
        </authorList>
    </citation>
    <scope>NUCLEOTIDE SEQUENCE [LARGE SCALE GENOMIC DNA]</scope>
    <source>
        <strain evidence="27 28">MHpl1</strain>
    </source>
</reference>
<dbReference type="PANTHER" id="PTHR13101:SF1">
    <property type="entry name" value="PHOSPHOMEVALONATE KINASE"/>
    <property type="match status" value="1"/>
</dbReference>
<keyword evidence="9" id="KW-0808">Transferase</keyword>
<comment type="subcellular location">
    <subcellularLocation>
        <location evidence="1">Cytoplasm</location>
        <location evidence="1">Cytosol</location>
    </subcellularLocation>
    <subcellularLocation>
        <location evidence="25">Endomembrane system</location>
        <topology evidence="25">Single-pass membrane protein</topology>
    </subcellularLocation>
</comment>
<keyword evidence="23" id="KW-0753">Steroid metabolism</keyword>
<keyword evidence="28" id="KW-1185">Reference proteome</keyword>
<dbReference type="SUPFAM" id="SSF103456">
    <property type="entry name" value="Preprotein translocase SecE subunit"/>
    <property type="match status" value="1"/>
</dbReference>
<keyword evidence="13" id="KW-0152">Cholesterol biosynthesis</keyword>
<evidence type="ECO:0000256" key="13">
    <source>
        <dbReference type="ARBA" id="ARBA00022778"/>
    </source>
</evidence>
<evidence type="ECO:0000256" key="17">
    <source>
        <dbReference type="ARBA" id="ARBA00022989"/>
    </source>
</evidence>
<evidence type="ECO:0000256" key="7">
    <source>
        <dbReference type="ARBA" id="ARBA00022516"/>
    </source>
</evidence>
<feature type="transmembrane region" description="Helical" evidence="26">
    <location>
        <begin position="36"/>
        <end position="62"/>
    </location>
</feature>
<dbReference type="GO" id="GO:0016020">
    <property type="term" value="C:membrane"/>
    <property type="evidence" value="ECO:0007669"/>
    <property type="project" value="InterPro"/>
</dbReference>
<dbReference type="NCBIfam" id="TIGR00327">
    <property type="entry name" value="secE_euk_arch"/>
    <property type="match status" value="1"/>
</dbReference>
<evidence type="ECO:0000313" key="28">
    <source>
        <dbReference type="Proteomes" id="UP000268014"/>
    </source>
</evidence>
<keyword evidence="22" id="KW-1207">Sterol metabolism</keyword>
<dbReference type="Pfam" id="PF04275">
    <property type="entry name" value="P-mevalo_kinase"/>
    <property type="match status" value="1"/>
</dbReference>
<keyword evidence="14" id="KW-0067">ATP-binding</keyword>
<evidence type="ECO:0000256" key="2">
    <source>
        <dbReference type="ARBA" id="ARBA00005017"/>
    </source>
</evidence>
<evidence type="ECO:0000256" key="8">
    <source>
        <dbReference type="ARBA" id="ARBA00022548"/>
    </source>
</evidence>
<dbReference type="GO" id="GO:0005524">
    <property type="term" value="F:ATP binding"/>
    <property type="evidence" value="ECO:0007669"/>
    <property type="project" value="UniProtKB-KW"/>
</dbReference>
<dbReference type="PANTHER" id="PTHR13101">
    <property type="entry name" value="PHOSPHOMEVALONATE KINASE"/>
    <property type="match status" value="1"/>
</dbReference>
<protein>
    <recommendedName>
        <fullName evidence="24">Phosphomevalonate kinase</fullName>
        <ecNumber evidence="4">2.7.4.2</ecNumber>
    </recommendedName>
</protein>
<dbReference type="Gene3D" id="3.40.50.300">
    <property type="entry name" value="P-loop containing nucleotide triphosphate hydrolases"/>
    <property type="match status" value="1"/>
</dbReference>
<dbReference type="InterPro" id="IPR023391">
    <property type="entry name" value="Prot_translocase_SecE_dom_sf"/>
</dbReference>
<evidence type="ECO:0000256" key="22">
    <source>
        <dbReference type="ARBA" id="ARBA00023166"/>
    </source>
</evidence>
<dbReference type="HAMAP" id="MF_00422">
    <property type="entry name" value="SecE"/>
    <property type="match status" value="1"/>
</dbReference>
<dbReference type="OMA" id="NMATERA"/>
<keyword evidence="20" id="KW-0443">Lipid metabolism</keyword>
<keyword evidence="7" id="KW-0444">Lipid biosynthesis</keyword>
<gene>
    <name evidence="27" type="ORF">HPLM_LOCUS14042</name>
</gene>
<dbReference type="InterPro" id="IPR027417">
    <property type="entry name" value="P-loop_NTPase"/>
</dbReference>
<evidence type="ECO:0000256" key="5">
    <source>
        <dbReference type="ARBA" id="ARBA00022448"/>
    </source>
</evidence>
<keyword evidence="10 26" id="KW-0812">Transmembrane</keyword>
<accession>A0A0N4WRD9</accession>
<dbReference type="InterPro" id="IPR005919">
    <property type="entry name" value="Pmev_kin_anim"/>
</dbReference>
<evidence type="ECO:0000256" key="18">
    <source>
        <dbReference type="ARBA" id="ARBA00023010"/>
    </source>
</evidence>
<dbReference type="EC" id="2.7.4.2" evidence="4"/>
<evidence type="ECO:0000256" key="11">
    <source>
        <dbReference type="ARBA" id="ARBA00022741"/>
    </source>
</evidence>